<organism evidence="2 3">
    <name type="scientific">Lupinus luteus</name>
    <name type="common">European yellow lupine</name>
    <dbReference type="NCBI Taxonomy" id="3873"/>
    <lineage>
        <taxon>Eukaryota</taxon>
        <taxon>Viridiplantae</taxon>
        <taxon>Streptophyta</taxon>
        <taxon>Embryophyta</taxon>
        <taxon>Tracheophyta</taxon>
        <taxon>Spermatophyta</taxon>
        <taxon>Magnoliopsida</taxon>
        <taxon>eudicotyledons</taxon>
        <taxon>Gunneridae</taxon>
        <taxon>Pentapetalae</taxon>
        <taxon>rosids</taxon>
        <taxon>fabids</taxon>
        <taxon>Fabales</taxon>
        <taxon>Fabaceae</taxon>
        <taxon>Papilionoideae</taxon>
        <taxon>50 kb inversion clade</taxon>
        <taxon>genistoids sensu lato</taxon>
        <taxon>core genistoids</taxon>
        <taxon>Genisteae</taxon>
        <taxon>Lupinus</taxon>
    </lineage>
</organism>
<evidence type="ECO:0000313" key="3">
    <source>
        <dbReference type="Proteomes" id="UP001497480"/>
    </source>
</evidence>
<dbReference type="EMBL" id="CAXHTB010000013">
    <property type="protein sequence ID" value="CAL0318785.1"/>
    <property type="molecule type" value="Genomic_DNA"/>
</dbReference>
<feature type="signal peptide" evidence="1">
    <location>
        <begin position="1"/>
        <end position="20"/>
    </location>
</feature>
<dbReference type="AlphaFoldDB" id="A0AAV1XAM6"/>
<accession>A0AAV1XAM6</accession>
<sequence length="83" mass="8861">MGKSLSITSFFVLLLVLASGLNIESEDQQVNSGVDNKPCKSDQECGTCPPFDPGNFKPCCLCLRGKCQCTTGPPGIHKLNSIE</sequence>
<name>A0AAV1XAM6_LUPLU</name>
<evidence type="ECO:0000313" key="2">
    <source>
        <dbReference type="EMBL" id="CAL0318785.1"/>
    </source>
</evidence>
<gene>
    <name evidence="2" type="ORF">LLUT_LOCUS19845</name>
</gene>
<evidence type="ECO:0000256" key="1">
    <source>
        <dbReference type="SAM" id="SignalP"/>
    </source>
</evidence>
<keyword evidence="1" id="KW-0732">Signal</keyword>
<dbReference type="Proteomes" id="UP001497480">
    <property type="component" value="Unassembled WGS sequence"/>
</dbReference>
<reference evidence="2 3" key="1">
    <citation type="submission" date="2024-03" db="EMBL/GenBank/DDBJ databases">
        <authorList>
            <person name="Martinez-Hernandez J."/>
        </authorList>
    </citation>
    <scope>NUCLEOTIDE SEQUENCE [LARGE SCALE GENOMIC DNA]</scope>
</reference>
<keyword evidence="3" id="KW-1185">Reference proteome</keyword>
<proteinExistence type="predicted"/>
<feature type="chain" id="PRO_5043875287" evidence="1">
    <location>
        <begin position="21"/>
        <end position="83"/>
    </location>
</feature>
<protein>
    <submittedName>
        <fullName evidence="2">Uncharacterized protein</fullName>
    </submittedName>
</protein>
<comment type="caution">
    <text evidence="2">The sequence shown here is derived from an EMBL/GenBank/DDBJ whole genome shotgun (WGS) entry which is preliminary data.</text>
</comment>